<evidence type="ECO:0000256" key="8">
    <source>
        <dbReference type="ARBA" id="ARBA00022842"/>
    </source>
</evidence>
<comment type="catalytic activity">
    <reaction evidence="15">
        <text>L-cysteinyl-[protein] + (2E,6E)-farnesyl diphosphate = S-(2E,6E)-farnesyl-L-cysteinyl-[protein] + diphosphate</text>
        <dbReference type="Rhea" id="RHEA:13345"/>
        <dbReference type="Rhea" id="RHEA-COMP:10131"/>
        <dbReference type="Rhea" id="RHEA-COMP:11535"/>
        <dbReference type="ChEBI" id="CHEBI:29950"/>
        <dbReference type="ChEBI" id="CHEBI:33019"/>
        <dbReference type="ChEBI" id="CHEBI:86019"/>
        <dbReference type="ChEBI" id="CHEBI:175763"/>
        <dbReference type="EC" id="2.5.1.58"/>
    </reaction>
</comment>
<evidence type="ECO:0000256" key="6">
    <source>
        <dbReference type="ARBA" id="ARBA00022679"/>
    </source>
</evidence>
<dbReference type="GO" id="GO:0004660">
    <property type="term" value="F:protein farnesyltransferase activity"/>
    <property type="evidence" value="ECO:0007669"/>
    <property type="project" value="UniProtKB-EC"/>
</dbReference>
<keyword evidence="20" id="KW-1185">Reference proteome</keyword>
<evidence type="ECO:0000256" key="17">
    <source>
        <dbReference type="ARBA" id="ARBA00055408"/>
    </source>
</evidence>
<organism evidence="19 20">
    <name type="scientific">Sinanodonta woodiana</name>
    <name type="common">Chinese pond mussel</name>
    <name type="synonym">Anodonta woodiana</name>
    <dbReference type="NCBI Taxonomy" id="1069815"/>
    <lineage>
        <taxon>Eukaryota</taxon>
        <taxon>Metazoa</taxon>
        <taxon>Spiralia</taxon>
        <taxon>Lophotrochozoa</taxon>
        <taxon>Mollusca</taxon>
        <taxon>Bivalvia</taxon>
        <taxon>Autobranchia</taxon>
        <taxon>Heteroconchia</taxon>
        <taxon>Palaeoheterodonta</taxon>
        <taxon>Unionida</taxon>
        <taxon>Unionoidea</taxon>
        <taxon>Unionidae</taxon>
        <taxon>Unioninae</taxon>
        <taxon>Sinanodonta</taxon>
    </lineage>
</organism>
<evidence type="ECO:0000256" key="13">
    <source>
        <dbReference type="ARBA" id="ARBA00043086"/>
    </source>
</evidence>
<evidence type="ECO:0000256" key="4">
    <source>
        <dbReference type="ARBA" id="ARBA00012702"/>
    </source>
</evidence>
<accession>A0ABD3VS36</accession>
<comment type="similarity">
    <text evidence="2">Belongs to the protein prenyltransferase subunit alpha family.</text>
</comment>
<dbReference type="SUPFAM" id="SSF48439">
    <property type="entry name" value="Protein prenylyltransferase"/>
    <property type="match status" value="1"/>
</dbReference>
<dbReference type="EC" id="2.5.1.59" evidence="3"/>
<evidence type="ECO:0000256" key="7">
    <source>
        <dbReference type="ARBA" id="ARBA00022737"/>
    </source>
</evidence>
<evidence type="ECO:0000256" key="10">
    <source>
        <dbReference type="ARBA" id="ARBA00040965"/>
    </source>
</evidence>
<dbReference type="GO" id="GO:0004662">
    <property type="term" value="F:CAAX-protein geranylgeranyltransferase activity"/>
    <property type="evidence" value="ECO:0007669"/>
    <property type="project" value="UniProtKB-EC"/>
</dbReference>
<evidence type="ECO:0000256" key="12">
    <source>
        <dbReference type="ARBA" id="ARBA00042436"/>
    </source>
</evidence>
<dbReference type="PANTHER" id="PTHR11129">
    <property type="entry name" value="PROTEIN FARNESYLTRANSFERASE ALPHA SUBUNIT/RAB GERANYLGERANYL TRANSFERASE ALPHA SUBUNIT"/>
    <property type="match status" value="1"/>
</dbReference>
<comment type="cofactor">
    <cofactor evidence="1">
        <name>Mg(2+)</name>
        <dbReference type="ChEBI" id="CHEBI:18420"/>
    </cofactor>
</comment>
<keyword evidence="9" id="KW-0007">Acetylation</keyword>
<dbReference type="Gene3D" id="1.25.40.120">
    <property type="entry name" value="Protein prenylyltransferase"/>
    <property type="match status" value="1"/>
</dbReference>
<dbReference type="FunFam" id="1.25.40.120:FF:000002">
    <property type="entry name" value="Protein farnesyltransferase/geranylgeranyltransferase type-1 subunit alpha"/>
    <property type="match status" value="1"/>
</dbReference>
<keyword evidence="5" id="KW-0637">Prenyltransferase</keyword>
<keyword evidence="7" id="KW-0677">Repeat</keyword>
<evidence type="ECO:0000256" key="11">
    <source>
        <dbReference type="ARBA" id="ARBA00041392"/>
    </source>
</evidence>
<proteinExistence type="inferred from homology"/>
<evidence type="ECO:0000256" key="1">
    <source>
        <dbReference type="ARBA" id="ARBA00001946"/>
    </source>
</evidence>
<keyword evidence="6" id="KW-0808">Transferase</keyword>
<evidence type="ECO:0000256" key="15">
    <source>
        <dbReference type="ARBA" id="ARBA00050225"/>
    </source>
</evidence>
<evidence type="ECO:0000256" key="16">
    <source>
        <dbReference type="ARBA" id="ARBA00050428"/>
    </source>
</evidence>
<evidence type="ECO:0000256" key="14">
    <source>
        <dbReference type="ARBA" id="ARBA00043219"/>
    </source>
</evidence>
<evidence type="ECO:0000256" key="3">
    <source>
        <dbReference type="ARBA" id="ARBA00012700"/>
    </source>
</evidence>
<dbReference type="InterPro" id="IPR002088">
    <property type="entry name" value="Prenyl_trans_a"/>
</dbReference>
<dbReference type="EMBL" id="JBJQND010000010">
    <property type="protein sequence ID" value="KAL3863853.1"/>
    <property type="molecule type" value="Genomic_DNA"/>
</dbReference>
<reference evidence="19 20" key="1">
    <citation type="submission" date="2024-11" db="EMBL/GenBank/DDBJ databases">
        <title>Chromosome-level genome assembly of the freshwater bivalve Anodonta woodiana.</title>
        <authorList>
            <person name="Chen X."/>
        </authorList>
    </citation>
    <scope>NUCLEOTIDE SEQUENCE [LARGE SCALE GENOMIC DNA]</scope>
    <source>
        <strain evidence="19">MN2024</strain>
        <tissue evidence="19">Gills</tissue>
    </source>
</reference>
<comment type="caution">
    <text evidence="19">The sequence shown here is derived from an EMBL/GenBank/DDBJ whole genome shotgun (WGS) entry which is preliminary data.</text>
</comment>
<protein>
    <recommendedName>
        <fullName evidence="10">Protein farnesyltransferase/geranylgeranyltransferase type-1 subunit alpha</fullName>
        <ecNumber evidence="4">2.5.1.58</ecNumber>
        <ecNumber evidence="3">2.5.1.59</ecNumber>
    </recommendedName>
    <alternativeName>
        <fullName evidence="13">CAAX farnesyltransferase subunit alpha</fullName>
    </alternativeName>
    <alternativeName>
        <fullName evidence="12">FTase-alpha</fullName>
    </alternativeName>
    <alternativeName>
        <fullName evidence="11">Ras proteins prenyltransferase subunit alpha</fullName>
    </alternativeName>
    <alternativeName>
        <fullName evidence="14">Type I protein geranyl-geranyltransferase subunit alpha</fullName>
    </alternativeName>
</protein>
<gene>
    <name evidence="19" type="ORF">ACJMK2_005580</name>
</gene>
<dbReference type="Proteomes" id="UP001634394">
    <property type="component" value="Unassembled WGS sequence"/>
</dbReference>
<evidence type="ECO:0000256" key="18">
    <source>
        <dbReference type="ARBA" id="ARBA00063604"/>
    </source>
</evidence>
<name>A0ABD3VS36_SINWO</name>
<evidence type="ECO:0000256" key="5">
    <source>
        <dbReference type="ARBA" id="ARBA00022602"/>
    </source>
</evidence>
<sequence length="328" mass="38890">MSDSSSDEGDTGKTWVPYSERGNWADVTPVPQNDGPHPVVQIAYSDKFRDVYDYFRAVLAKNEMSERAFNLTTDAAELNPANYTVWHFRRILLKELNKDLREELKYISNVIEDHPKNYQVWHHRRVVVEWSRDPLHELEFCGRILHGDAKNYHAWQHRQWVIREFGLWDKELDYVEKLLADDLRNNSAWNQRFFVINSTTHFTDEVVAREIRFTLDYIKKAPNNESAWNYLKGVLMEKNLSQYPDIFDFCKQLYEDRYHSPFLIAYMIDTYEEMLEQGCSNKDDVLSKALQLCKSLADEYDQIRHEYWNYVARSLSTRFGIVTTEAAA</sequence>
<evidence type="ECO:0000256" key="9">
    <source>
        <dbReference type="ARBA" id="ARBA00022990"/>
    </source>
</evidence>
<comment type="function">
    <text evidence="17">Essential subunit of both the farnesyltransferase and the geranylgeranyltransferase complex. Contributes to the transfer of a farnesyl or geranylgeranyl moiety from farnesyl or geranylgeranyl diphosphate to a cysteine at the fourth position from the C-terminus of several proteins having the C-terminal sequence Cys-aliphatic-aliphatic-X. May positively regulate neuromuscular junction development downstream of MUSK via its function in RAC1 prenylation and activation.</text>
</comment>
<dbReference type="PROSITE" id="PS51147">
    <property type="entry name" value="PFTA"/>
    <property type="match status" value="5"/>
</dbReference>
<comment type="subunit">
    <text evidence="18">Heterodimer of FNTA and FNTB (farnesyltransferase). Heterodimer of FNTA and PGGT1B (geranylgeranyltransferase).</text>
</comment>
<evidence type="ECO:0000256" key="2">
    <source>
        <dbReference type="ARBA" id="ARBA00006734"/>
    </source>
</evidence>
<evidence type="ECO:0000313" key="20">
    <source>
        <dbReference type="Proteomes" id="UP001634394"/>
    </source>
</evidence>
<comment type="catalytic activity">
    <reaction evidence="16">
        <text>geranylgeranyl diphosphate + L-cysteinyl-[protein] = S-geranylgeranyl-L-cysteinyl-[protein] + diphosphate</text>
        <dbReference type="Rhea" id="RHEA:21240"/>
        <dbReference type="Rhea" id="RHEA-COMP:10131"/>
        <dbReference type="Rhea" id="RHEA-COMP:11537"/>
        <dbReference type="ChEBI" id="CHEBI:29950"/>
        <dbReference type="ChEBI" id="CHEBI:33019"/>
        <dbReference type="ChEBI" id="CHEBI:57533"/>
        <dbReference type="ChEBI" id="CHEBI:86021"/>
        <dbReference type="EC" id="2.5.1.59"/>
    </reaction>
</comment>
<dbReference type="AlphaFoldDB" id="A0ABD3VS36"/>
<keyword evidence="8" id="KW-0460">Magnesium</keyword>
<dbReference type="PANTHER" id="PTHR11129:SF1">
    <property type="entry name" value="PROTEIN FARNESYLTRANSFERASE_GERANYLGERANYLTRANSFERASE TYPE-1 SUBUNIT ALPHA"/>
    <property type="match status" value="1"/>
</dbReference>
<evidence type="ECO:0000313" key="19">
    <source>
        <dbReference type="EMBL" id="KAL3863853.1"/>
    </source>
</evidence>
<dbReference type="Pfam" id="PF01239">
    <property type="entry name" value="PPTA"/>
    <property type="match status" value="5"/>
</dbReference>
<dbReference type="EC" id="2.5.1.58" evidence="4"/>